<accession>A0A067K0T5</accession>
<evidence type="ECO:0008006" key="5">
    <source>
        <dbReference type="Google" id="ProtNLM"/>
    </source>
</evidence>
<reference evidence="3 4" key="1">
    <citation type="journal article" date="2014" name="PLoS ONE">
        <title>Global Analysis of Gene Expression Profiles in Physic Nut (Jatropha curcas L.) Seedlings Exposed to Salt Stress.</title>
        <authorList>
            <person name="Zhang L."/>
            <person name="Zhang C."/>
            <person name="Wu P."/>
            <person name="Chen Y."/>
            <person name="Li M."/>
            <person name="Jiang H."/>
            <person name="Wu G."/>
        </authorList>
    </citation>
    <scope>NUCLEOTIDE SEQUENCE [LARGE SCALE GENOMIC DNA]</scope>
    <source>
        <strain evidence="4">cv. GZQX0401</strain>
        <tissue evidence="3">Young leaves</tissue>
    </source>
</reference>
<proteinExistence type="inferred from homology"/>
<dbReference type="Pfam" id="PF00201">
    <property type="entry name" value="UDPGT"/>
    <property type="match status" value="1"/>
</dbReference>
<dbReference type="KEGG" id="jcu:105641631"/>
<evidence type="ECO:0000256" key="2">
    <source>
        <dbReference type="ARBA" id="ARBA00022679"/>
    </source>
</evidence>
<name>A0A067K0T5_JATCU</name>
<keyword evidence="4" id="KW-1185">Reference proteome</keyword>
<protein>
    <recommendedName>
        <fullName evidence="5">Glycosyltransferase</fullName>
    </recommendedName>
</protein>
<dbReference type="GO" id="GO:0080044">
    <property type="term" value="F:quercetin 7-O-glucosyltransferase activity"/>
    <property type="evidence" value="ECO:0007669"/>
    <property type="project" value="TreeGrafter"/>
</dbReference>
<dbReference type="FunFam" id="3.40.50.2000:FF:000138">
    <property type="entry name" value="Glycosyltransferase"/>
    <property type="match status" value="1"/>
</dbReference>
<keyword evidence="2" id="KW-0808">Transferase</keyword>
<dbReference type="AlphaFoldDB" id="A0A067K0T5"/>
<organism evidence="3 4">
    <name type="scientific">Jatropha curcas</name>
    <name type="common">Barbados nut</name>
    <dbReference type="NCBI Taxonomy" id="180498"/>
    <lineage>
        <taxon>Eukaryota</taxon>
        <taxon>Viridiplantae</taxon>
        <taxon>Streptophyta</taxon>
        <taxon>Embryophyta</taxon>
        <taxon>Tracheophyta</taxon>
        <taxon>Spermatophyta</taxon>
        <taxon>Magnoliopsida</taxon>
        <taxon>eudicotyledons</taxon>
        <taxon>Gunneridae</taxon>
        <taxon>Pentapetalae</taxon>
        <taxon>rosids</taxon>
        <taxon>fabids</taxon>
        <taxon>Malpighiales</taxon>
        <taxon>Euphorbiaceae</taxon>
        <taxon>Crotonoideae</taxon>
        <taxon>Jatropheae</taxon>
        <taxon>Jatropha</taxon>
    </lineage>
</organism>
<gene>
    <name evidence="3" type="ORF">JCGZ_18647</name>
</gene>
<evidence type="ECO:0000256" key="1">
    <source>
        <dbReference type="ARBA" id="ARBA00009995"/>
    </source>
</evidence>
<comment type="similarity">
    <text evidence="1">Belongs to the UDP-glycosyltransferase family.</text>
</comment>
<dbReference type="PANTHER" id="PTHR11926:SF774">
    <property type="entry name" value="UDP-GLYCOSYLTRANSFERASE 85A1-RELATED"/>
    <property type="match status" value="1"/>
</dbReference>
<sequence>MQKQNQSLVSCNDKESTPICHVVAMPYPGRGHVNPMMNLCKLLAASTKSDIRITFTVTEEWLGLLSSDPKPETIRFASIPNVIPSERIRASDFLGFYEAVMTKMEAPFEQLLDRLQPSVTLIIADIELRWMIDLANRRNIPVAAVWTSSATYFSILYHFHLFAKNQNLPIDVLAKIADQIPGISSSNVSILPTIFHRNNLRVTQLSLECVSKVPKAQYLLFTSVYELEPQEMETLKATFQFPVYSIGPAIPYLELQPNYSTLDYQKWLDSKPEASVLYISLGSFLSVSKAQMDEMVSGLQDSGVRYLWVARGEASQLNEICSDKGLVLPWCDQLKVLCHSSVRAFWTHCGWNSTLEAVFAGVPMLAFPLEWDQYSNCKKIVEEWKVGWNVQRKIGENNLVTREEITELVKKFMDLENNASKEMRMRARELRDVCRQAITASGSSAKNLDVFVRNILEGNCY</sequence>
<dbReference type="PANTHER" id="PTHR11926">
    <property type="entry name" value="GLUCOSYL/GLUCURONOSYL TRANSFERASES"/>
    <property type="match status" value="1"/>
</dbReference>
<dbReference type="Proteomes" id="UP000027138">
    <property type="component" value="Unassembled WGS sequence"/>
</dbReference>
<dbReference type="Gene3D" id="3.40.50.2000">
    <property type="entry name" value="Glycogen Phosphorylase B"/>
    <property type="match status" value="2"/>
</dbReference>
<dbReference type="GO" id="GO:0080043">
    <property type="term" value="F:quercetin 3-O-glucosyltransferase activity"/>
    <property type="evidence" value="ECO:0007669"/>
    <property type="project" value="TreeGrafter"/>
</dbReference>
<dbReference type="CDD" id="cd03784">
    <property type="entry name" value="GT1_Gtf-like"/>
    <property type="match status" value="1"/>
</dbReference>
<dbReference type="OrthoDB" id="5835829at2759"/>
<evidence type="ECO:0000313" key="4">
    <source>
        <dbReference type="Proteomes" id="UP000027138"/>
    </source>
</evidence>
<dbReference type="EMBL" id="KK914734">
    <property type="protein sequence ID" value="KDP29712.1"/>
    <property type="molecule type" value="Genomic_DNA"/>
</dbReference>
<dbReference type="InterPro" id="IPR002213">
    <property type="entry name" value="UDP_glucos_trans"/>
</dbReference>
<dbReference type="SUPFAM" id="SSF53756">
    <property type="entry name" value="UDP-Glycosyltransferase/glycogen phosphorylase"/>
    <property type="match status" value="1"/>
</dbReference>
<evidence type="ECO:0000313" key="3">
    <source>
        <dbReference type="EMBL" id="KDP29712.1"/>
    </source>
</evidence>